<dbReference type="GO" id="GO:0016402">
    <property type="term" value="F:pristanoyl-CoA oxidase activity"/>
    <property type="evidence" value="ECO:0007669"/>
    <property type="project" value="TreeGrafter"/>
</dbReference>
<comment type="pathway">
    <text evidence="3">Lipid metabolism.</text>
</comment>
<dbReference type="GO" id="GO:0055088">
    <property type="term" value="P:lipid homeostasis"/>
    <property type="evidence" value="ECO:0007669"/>
    <property type="project" value="TreeGrafter"/>
</dbReference>
<keyword evidence="9" id="KW-0443">Lipid metabolism</keyword>
<evidence type="ECO:0000259" key="15">
    <source>
        <dbReference type="Pfam" id="PF02770"/>
    </source>
</evidence>
<dbReference type="FunFam" id="2.40.110.10:FF:000005">
    <property type="entry name" value="Acyl-coenzyme A oxidase"/>
    <property type="match status" value="1"/>
</dbReference>
<dbReference type="OrthoDB" id="538336at2759"/>
<keyword evidence="8" id="KW-0560">Oxidoreductase</keyword>
<evidence type="ECO:0000256" key="9">
    <source>
        <dbReference type="ARBA" id="ARBA00023098"/>
    </source>
</evidence>
<name>A0A6A4WP58_AMPAM</name>
<protein>
    <recommendedName>
        <fullName evidence="11">Acyl-coenzyme A oxidase</fullName>
    </recommendedName>
</protein>
<dbReference type="Pfam" id="PF01756">
    <property type="entry name" value="ACOX"/>
    <property type="match status" value="1"/>
</dbReference>
<dbReference type="SUPFAM" id="SSF56645">
    <property type="entry name" value="Acyl-CoA dehydrogenase NM domain-like"/>
    <property type="match status" value="1"/>
</dbReference>
<sequence>MSSSMLMAASSSTLDRYRKMSMLQLEPLQDFIIGHAETKYKAALVKKLMDHPVFHESVDGASLEEERRLVMRQIKALVEMEFSEKGVDKELYKGMAEAEVLGMYSWSLQCKYSLMFNFPAMAIAGMGTERHRPLLRDVVNMRTTFCFALTELSHGSDARRMRTTATFDASSDQFVLHTPDRRAAKCWIGALAKTSWNAVVFAQLVTPDGACHGLHAFVVPVREPRSHRTFPGCTVGDMGVKLGLNGMDNGFVMFDHYRIPREALLNKNGDVTPDGQYVSPIKDDNLRFAASLGALSGGRVGITHMAQLNMRKALTIALRYCAARRQFGDGDEETPVIEYPLLQYRLFPYLAATYVWYHLAVDINIVFGDFIKRKMSGDNAAEMALLGAELHALSSGTKPVSGWMAQSCVQECREACGGHGYLAAGRLGEVRNDNDANLTYEGDNNLLLQQLSNFLLRVHELPVAETPLHSADFLLGPPAAEDGHSTWPEHADVATVEFVTAAFEWLVRYLLRTSRTRLEEQPGPRRAARHHVQVHGLKPLATAFIELFALRRFSEKVAASPDEPTRQLLTRLAVLYGLWSLETRYVSYLAAGWYLSGGQVGALQAAVRALCAALRPDFMLLVDVMAPHDFLLRSCLGHSDGEIYDRLFQSFVSTPACMERPDWWRLCGQMTGRL</sequence>
<dbReference type="InterPro" id="IPR036250">
    <property type="entry name" value="AcylCo_DH-like_C"/>
</dbReference>
<comment type="caution">
    <text evidence="17">The sequence shown here is derived from an EMBL/GenBank/DDBJ whole genome shotgun (WGS) entry which is preliminary data.</text>
</comment>
<dbReference type="AlphaFoldDB" id="A0A6A4WP58"/>
<evidence type="ECO:0000256" key="8">
    <source>
        <dbReference type="ARBA" id="ARBA00023002"/>
    </source>
</evidence>
<dbReference type="FunFam" id="1.20.140.10:FF:000010">
    <property type="entry name" value="Acyl-coenzyme A oxidase"/>
    <property type="match status" value="1"/>
</dbReference>
<dbReference type="PANTHER" id="PTHR10909">
    <property type="entry name" value="ELECTRON TRANSPORT OXIDOREDUCTASE"/>
    <property type="match status" value="1"/>
</dbReference>
<accession>A0A6A4WP58</accession>
<comment type="subcellular location">
    <subcellularLocation>
        <location evidence="2">Peroxisome</location>
    </subcellularLocation>
</comment>
<proteinExistence type="inferred from homology"/>
<dbReference type="InterPro" id="IPR012258">
    <property type="entry name" value="Acyl-CoA_oxidase"/>
</dbReference>
<dbReference type="Pfam" id="PF02770">
    <property type="entry name" value="Acyl-CoA_dh_M"/>
    <property type="match status" value="1"/>
</dbReference>
<dbReference type="InterPro" id="IPR009100">
    <property type="entry name" value="AcylCoA_DH/oxidase_NM_dom_sf"/>
</dbReference>
<dbReference type="Gene3D" id="2.40.110.10">
    <property type="entry name" value="Butyryl-CoA Dehydrogenase, subunit A, domain 2"/>
    <property type="match status" value="1"/>
</dbReference>
<gene>
    <name evidence="17" type="primary">ACOX3_0</name>
    <name evidence="17" type="ORF">FJT64_019650</name>
</gene>
<organism evidence="17 18">
    <name type="scientific">Amphibalanus amphitrite</name>
    <name type="common">Striped barnacle</name>
    <name type="synonym">Balanus amphitrite</name>
    <dbReference type="NCBI Taxonomy" id="1232801"/>
    <lineage>
        <taxon>Eukaryota</taxon>
        <taxon>Metazoa</taxon>
        <taxon>Ecdysozoa</taxon>
        <taxon>Arthropoda</taxon>
        <taxon>Crustacea</taxon>
        <taxon>Multicrustacea</taxon>
        <taxon>Cirripedia</taxon>
        <taxon>Thoracica</taxon>
        <taxon>Thoracicalcarea</taxon>
        <taxon>Balanomorpha</taxon>
        <taxon>Balanoidea</taxon>
        <taxon>Balanidae</taxon>
        <taxon>Amphibalaninae</taxon>
        <taxon>Amphibalanus</taxon>
    </lineage>
</organism>
<evidence type="ECO:0000313" key="17">
    <source>
        <dbReference type="EMBL" id="KAF0309196.1"/>
    </source>
</evidence>
<dbReference type="GO" id="GO:0071949">
    <property type="term" value="F:FAD binding"/>
    <property type="evidence" value="ECO:0007669"/>
    <property type="project" value="InterPro"/>
</dbReference>
<evidence type="ECO:0000256" key="4">
    <source>
        <dbReference type="ARBA" id="ARBA00006288"/>
    </source>
</evidence>
<keyword evidence="6 11" id="KW-0274">FAD</keyword>
<evidence type="ECO:0000313" key="18">
    <source>
        <dbReference type="Proteomes" id="UP000440578"/>
    </source>
</evidence>
<feature type="active site" description="Proton acceptor" evidence="12">
    <location>
        <position position="441"/>
    </location>
</feature>
<dbReference type="InterPro" id="IPR055060">
    <property type="entry name" value="ACOX_C_alpha1"/>
</dbReference>
<dbReference type="GO" id="GO:0005777">
    <property type="term" value="C:peroxisome"/>
    <property type="evidence" value="ECO:0007669"/>
    <property type="project" value="UniProtKB-SubCell"/>
</dbReference>
<feature type="domain" description="Acyl-CoA oxidase C-terminal" evidence="14">
    <location>
        <begin position="497"/>
        <end position="665"/>
    </location>
</feature>
<dbReference type="SUPFAM" id="SSF47203">
    <property type="entry name" value="Acyl-CoA dehydrogenase C-terminal domain-like"/>
    <property type="match status" value="2"/>
</dbReference>
<feature type="binding site" evidence="13">
    <location>
        <position position="189"/>
    </location>
    <ligand>
        <name>FAD</name>
        <dbReference type="ChEBI" id="CHEBI:57692"/>
    </ligand>
</feature>
<comment type="similarity">
    <text evidence="4 11">Belongs to the acyl-CoA oxidase family.</text>
</comment>
<evidence type="ECO:0000256" key="6">
    <source>
        <dbReference type="ARBA" id="ARBA00022827"/>
    </source>
</evidence>
<dbReference type="InterPro" id="IPR002655">
    <property type="entry name" value="Acyl-CoA_oxidase_C"/>
</dbReference>
<keyword evidence="10" id="KW-0576">Peroxisome</keyword>
<evidence type="ECO:0000256" key="10">
    <source>
        <dbReference type="ARBA" id="ARBA00023140"/>
    </source>
</evidence>
<evidence type="ECO:0000256" key="12">
    <source>
        <dbReference type="PIRSR" id="PIRSR000168-1"/>
    </source>
</evidence>
<keyword evidence="5 11" id="KW-0285">Flavoprotein</keyword>
<feature type="domain" description="Acyl-CoA oxidase/dehydrogenase middle" evidence="15">
    <location>
        <begin position="146"/>
        <end position="255"/>
    </location>
</feature>
<evidence type="ECO:0000256" key="3">
    <source>
        <dbReference type="ARBA" id="ARBA00005189"/>
    </source>
</evidence>
<keyword evidence="18" id="KW-1185">Reference proteome</keyword>
<evidence type="ECO:0000256" key="5">
    <source>
        <dbReference type="ARBA" id="ARBA00022630"/>
    </source>
</evidence>
<dbReference type="GO" id="GO:0033540">
    <property type="term" value="P:fatty acid beta-oxidation using acyl-CoA oxidase"/>
    <property type="evidence" value="ECO:0007669"/>
    <property type="project" value="TreeGrafter"/>
</dbReference>
<dbReference type="GO" id="GO:0005504">
    <property type="term" value="F:fatty acid binding"/>
    <property type="evidence" value="ECO:0007669"/>
    <property type="project" value="TreeGrafter"/>
</dbReference>
<dbReference type="PIRSF" id="PIRSF000168">
    <property type="entry name" value="Acyl-CoA_oxidase"/>
    <property type="match status" value="1"/>
</dbReference>
<comment type="cofactor">
    <cofactor evidence="1">
        <name>FAD</name>
        <dbReference type="ChEBI" id="CHEBI:57692"/>
    </cofactor>
</comment>
<dbReference type="EMBL" id="VIIS01000427">
    <property type="protein sequence ID" value="KAF0309196.1"/>
    <property type="molecule type" value="Genomic_DNA"/>
</dbReference>
<evidence type="ECO:0000256" key="7">
    <source>
        <dbReference type="ARBA" id="ARBA00022832"/>
    </source>
</evidence>
<evidence type="ECO:0000259" key="16">
    <source>
        <dbReference type="Pfam" id="PF22924"/>
    </source>
</evidence>
<evidence type="ECO:0000256" key="13">
    <source>
        <dbReference type="PIRSR" id="PIRSR000168-2"/>
    </source>
</evidence>
<feature type="binding site" evidence="13">
    <location>
        <position position="150"/>
    </location>
    <ligand>
        <name>FAD</name>
        <dbReference type="ChEBI" id="CHEBI:57692"/>
    </ligand>
</feature>
<dbReference type="Gene3D" id="1.20.140.10">
    <property type="entry name" value="Butyryl-CoA Dehydrogenase, subunit A, domain 3"/>
    <property type="match status" value="2"/>
</dbReference>
<dbReference type="Proteomes" id="UP000440578">
    <property type="component" value="Unassembled WGS sequence"/>
</dbReference>
<dbReference type="PANTHER" id="PTHR10909:SF390">
    <property type="entry name" value="PEROXISOMAL ACYL-COENZYME A OXIDASE 3"/>
    <property type="match status" value="1"/>
</dbReference>
<evidence type="ECO:0000256" key="2">
    <source>
        <dbReference type="ARBA" id="ARBA00004275"/>
    </source>
</evidence>
<reference evidence="17 18" key="1">
    <citation type="submission" date="2019-07" db="EMBL/GenBank/DDBJ databases">
        <title>Draft genome assembly of a fouling barnacle, Amphibalanus amphitrite (Darwin, 1854): The first reference genome for Thecostraca.</title>
        <authorList>
            <person name="Kim W."/>
        </authorList>
    </citation>
    <scope>NUCLEOTIDE SEQUENCE [LARGE SCALE GENOMIC DNA]</scope>
    <source>
        <strain evidence="17">SNU_AA5</strain>
        <tissue evidence="17">Soma without cirri and trophi</tissue>
    </source>
</reference>
<dbReference type="Pfam" id="PF22924">
    <property type="entry name" value="ACOX_C_alpha1"/>
    <property type="match status" value="1"/>
</dbReference>
<dbReference type="InterPro" id="IPR046373">
    <property type="entry name" value="Acyl-CoA_Oxase/DH_mid-dom_sf"/>
</dbReference>
<evidence type="ECO:0000259" key="14">
    <source>
        <dbReference type="Pfam" id="PF01756"/>
    </source>
</evidence>
<keyword evidence="7" id="KW-0276">Fatty acid metabolism</keyword>
<evidence type="ECO:0000256" key="1">
    <source>
        <dbReference type="ARBA" id="ARBA00001974"/>
    </source>
</evidence>
<dbReference type="InterPro" id="IPR006091">
    <property type="entry name" value="Acyl-CoA_Oxase/DH_mid-dom"/>
</dbReference>
<evidence type="ECO:0000256" key="11">
    <source>
        <dbReference type="PIRNR" id="PIRNR000168"/>
    </source>
</evidence>
<feature type="domain" description="Acyl-CoA oxidase C-alpha1" evidence="16">
    <location>
        <begin position="293"/>
        <end position="456"/>
    </location>
</feature>
<dbReference type="FunFam" id="1.20.140.10:FF:000007">
    <property type="entry name" value="Acyl-coenzyme A oxidase"/>
    <property type="match status" value="1"/>
</dbReference>